<organism evidence="2 3">
    <name type="scientific">Acinetobacter bohemicus</name>
    <dbReference type="NCBI Taxonomy" id="1435036"/>
    <lineage>
        <taxon>Bacteria</taxon>
        <taxon>Pseudomonadati</taxon>
        <taxon>Pseudomonadota</taxon>
        <taxon>Gammaproteobacteria</taxon>
        <taxon>Moraxellales</taxon>
        <taxon>Moraxellaceae</taxon>
        <taxon>Acinetobacter</taxon>
    </lineage>
</organism>
<feature type="signal peptide" evidence="1">
    <location>
        <begin position="1"/>
        <end position="21"/>
    </location>
</feature>
<dbReference type="AlphaFoldDB" id="A0A1I6WAA0"/>
<accession>A0A1I6WAA0</accession>
<feature type="chain" id="PRO_5010187711" evidence="1">
    <location>
        <begin position="22"/>
        <end position="175"/>
    </location>
</feature>
<keyword evidence="1" id="KW-0732">Signal</keyword>
<keyword evidence="3" id="KW-1185">Reference proteome</keyword>
<evidence type="ECO:0000313" key="2">
    <source>
        <dbReference type="EMBL" id="SFT22919.1"/>
    </source>
</evidence>
<reference evidence="3" key="1">
    <citation type="submission" date="2016-10" db="EMBL/GenBank/DDBJ databases">
        <authorList>
            <person name="Varghese N."/>
            <person name="Submissions S."/>
        </authorList>
    </citation>
    <scope>NUCLEOTIDE SEQUENCE [LARGE SCALE GENOMIC DNA]</scope>
    <source>
        <strain evidence="3">ANC 5076</strain>
    </source>
</reference>
<name>A0A1I6WAA0_9GAMM</name>
<dbReference type="Proteomes" id="UP000182827">
    <property type="component" value="Unassembled WGS sequence"/>
</dbReference>
<protein>
    <submittedName>
        <fullName evidence="2">Uncharacterized protein</fullName>
    </submittedName>
</protein>
<dbReference type="RefSeq" id="WP_074947769.1">
    <property type="nucleotide sequence ID" value="NZ_FOZU01000049.1"/>
</dbReference>
<sequence length="175" mass="19607">MVNTLRVIPLIILCLSHSVYAADTGTTAKEIKASQYTKCASSALTTGLIKTAFNQQSDRESQILTYGGLGMALYAGWYSSPEYALSSYKEHQHKLQQDSLKYIRNGSRNEIYNFTVSYLVPKNEKCFPLFKELEVAVVKNKSSFDNFKQSEQAKKLIDGVMQSAQEMVIGKTPIK</sequence>
<proteinExistence type="predicted"/>
<dbReference type="EMBL" id="FOZU01000049">
    <property type="protein sequence ID" value="SFT22919.1"/>
    <property type="molecule type" value="Genomic_DNA"/>
</dbReference>
<gene>
    <name evidence="2" type="ORF">SAMN05444586_104920</name>
</gene>
<evidence type="ECO:0000313" key="3">
    <source>
        <dbReference type="Proteomes" id="UP000182827"/>
    </source>
</evidence>
<evidence type="ECO:0000256" key="1">
    <source>
        <dbReference type="SAM" id="SignalP"/>
    </source>
</evidence>